<evidence type="ECO:0000256" key="2">
    <source>
        <dbReference type="ARBA" id="ARBA00023134"/>
    </source>
</evidence>
<accession>A0A3B0T354</accession>
<dbReference type="EMBL" id="UOEN01000002">
    <property type="protein sequence ID" value="VAW11380.1"/>
    <property type="molecule type" value="Genomic_DNA"/>
</dbReference>
<dbReference type="AlphaFoldDB" id="A0A3B0T354"/>
<reference evidence="4" key="1">
    <citation type="submission" date="2018-06" db="EMBL/GenBank/DDBJ databases">
        <authorList>
            <person name="Zhirakovskaya E."/>
        </authorList>
    </citation>
    <scope>NUCLEOTIDE SEQUENCE</scope>
</reference>
<dbReference type="InterPro" id="IPR035649">
    <property type="entry name" value="EFG_V"/>
</dbReference>
<dbReference type="InterPro" id="IPR000640">
    <property type="entry name" value="EFG_V-like"/>
</dbReference>
<gene>
    <name evidence="4" type="ORF">MNBD_BACTEROID05-293</name>
</gene>
<evidence type="ECO:0000259" key="3">
    <source>
        <dbReference type="Pfam" id="PF00679"/>
    </source>
</evidence>
<keyword evidence="1" id="KW-0547">Nucleotide-binding</keyword>
<keyword evidence="4" id="KW-0648">Protein biosynthesis</keyword>
<dbReference type="Gene3D" id="3.30.230.10">
    <property type="match status" value="1"/>
</dbReference>
<evidence type="ECO:0000313" key="4">
    <source>
        <dbReference type="EMBL" id="VAW11380.1"/>
    </source>
</evidence>
<dbReference type="InterPro" id="IPR035647">
    <property type="entry name" value="EFG_III/V"/>
</dbReference>
<keyword evidence="4" id="KW-0251">Elongation factor</keyword>
<evidence type="ECO:0000256" key="1">
    <source>
        <dbReference type="ARBA" id="ARBA00022741"/>
    </source>
</evidence>
<dbReference type="SUPFAM" id="SSF54980">
    <property type="entry name" value="EF-G C-terminal domain-like"/>
    <property type="match status" value="1"/>
</dbReference>
<feature type="domain" description="Elongation factor EFG" evidence="3">
    <location>
        <begin position="1"/>
        <end position="43"/>
    </location>
</feature>
<name>A0A3B0T354_9ZZZZ</name>
<sequence length="55" mass="6175">RCEVPLAEMFNYVNAIRSLSQGRASFTMEPSFYDVVPQYVTDKVIGSQETVGKKS</sequence>
<keyword evidence="2" id="KW-0342">GTP-binding</keyword>
<protein>
    <submittedName>
        <fullName evidence="4">Translation elongation factor G</fullName>
    </submittedName>
</protein>
<dbReference type="Gene3D" id="3.30.70.240">
    <property type="match status" value="1"/>
</dbReference>
<organism evidence="4">
    <name type="scientific">hydrothermal vent metagenome</name>
    <dbReference type="NCBI Taxonomy" id="652676"/>
    <lineage>
        <taxon>unclassified sequences</taxon>
        <taxon>metagenomes</taxon>
        <taxon>ecological metagenomes</taxon>
    </lineage>
</organism>
<dbReference type="InterPro" id="IPR014721">
    <property type="entry name" value="Ribsml_uS5_D2-typ_fold_subgr"/>
</dbReference>
<feature type="non-terminal residue" evidence="4">
    <location>
        <position position="1"/>
    </location>
</feature>
<dbReference type="CDD" id="cd03713">
    <property type="entry name" value="EFG_mtEFG_C"/>
    <property type="match status" value="1"/>
</dbReference>
<dbReference type="Pfam" id="PF00679">
    <property type="entry name" value="EFG_C"/>
    <property type="match status" value="1"/>
</dbReference>
<proteinExistence type="predicted"/>
<dbReference type="GO" id="GO:0005525">
    <property type="term" value="F:GTP binding"/>
    <property type="evidence" value="ECO:0007669"/>
    <property type="project" value="UniProtKB-KW"/>
</dbReference>
<dbReference type="GO" id="GO:0003746">
    <property type="term" value="F:translation elongation factor activity"/>
    <property type="evidence" value="ECO:0007669"/>
    <property type="project" value="UniProtKB-KW"/>
</dbReference>